<keyword evidence="3" id="KW-1185">Reference proteome</keyword>
<dbReference type="PROSITE" id="PS50943">
    <property type="entry name" value="HTH_CROC1"/>
    <property type="match status" value="1"/>
</dbReference>
<organism evidence="2 3">
    <name type="scientific">Thermohalobacter berrensis</name>
    <dbReference type="NCBI Taxonomy" id="99594"/>
    <lineage>
        <taxon>Bacteria</taxon>
        <taxon>Bacillati</taxon>
        <taxon>Bacillota</taxon>
        <taxon>Tissierellia</taxon>
        <taxon>Tissierellales</taxon>
        <taxon>Thermohalobacteraceae</taxon>
        <taxon>Thermohalobacter</taxon>
    </lineage>
</organism>
<dbReference type="SUPFAM" id="SSF47413">
    <property type="entry name" value="lambda repressor-like DNA-binding domains"/>
    <property type="match status" value="1"/>
</dbReference>
<evidence type="ECO:0000259" key="1">
    <source>
        <dbReference type="PROSITE" id="PS50943"/>
    </source>
</evidence>
<dbReference type="OrthoDB" id="5516148at2"/>
<accession>A0A419T188</accession>
<dbReference type="Gene3D" id="1.10.260.40">
    <property type="entry name" value="lambda repressor-like DNA-binding domains"/>
    <property type="match status" value="1"/>
</dbReference>
<dbReference type="InterPro" id="IPR010982">
    <property type="entry name" value="Lambda_DNA-bd_dom_sf"/>
</dbReference>
<dbReference type="RefSeq" id="WP_120169550.1">
    <property type="nucleotide sequence ID" value="NZ_MCIB01000023.1"/>
</dbReference>
<dbReference type="CDD" id="cd00093">
    <property type="entry name" value="HTH_XRE"/>
    <property type="match status" value="1"/>
</dbReference>
<feature type="domain" description="HTH cro/C1-type" evidence="1">
    <location>
        <begin position="13"/>
        <end position="53"/>
    </location>
</feature>
<dbReference type="Proteomes" id="UP000284177">
    <property type="component" value="Unassembled WGS sequence"/>
</dbReference>
<dbReference type="Gene3D" id="1.25.40.10">
    <property type="entry name" value="Tetratricopeptide repeat domain"/>
    <property type="match status" value="1"/>
</dbReference>
<comment type="caution">
    <text evidence="2">The sequence shown here is derived from an EMBL/GenBank/DDBJ whole genome shotgun (WGS) entry which is preliminary data.</text>
</comment>
<evidence type="ECO:0000313" key="2">
    <source>
        <dbReference type="EMBL" id="RKD31189.1"/>
    </source>
</evidence>
<protein>
    <recommendedName>
        <fullName evidence="1">HTH cro/C1-type domain-containing protein</fullName>
    </recommendedName>
</protein>
<reference evidence="2 3" key="1">
    <citation type="submission" date="2016-08" db="EMBL/GenBank/DDBJ databases">
        <title>Novel Firmicutes and Novel Genomes.</title>
        <authorList>
            <person name="Poppleton D.I."/>
            <person name="Gribaldo S."/>
        </authorList>
    </citation>
    <scope>NUCLEOTIDE SEQUENCE [LARGE SCALE GENOMIC DNA]</scope>
    <source>
        <strain evidence="2 3">CTT3</strain>
    </source>
</reference>
<dbReference type="GO" id="GO:0003677">
    <property type="term" value="F:DNA binding"/>
    <property type="evidence" value="ECO:0007669"/>
    <property type="project" value="InterPro"/>
</dbReference>
<dbReference type="SUPFAM" id="SSF48452">
    <property type="entry name" value="TPR-like"/>
    <property type="match status" value="1"/>
</dbReference>
<dbReference type="EMBL" id="MCIB01000023">
    <property type="protein sequence ID" value="RKD31189.1"/>
    <property type="molecule type" value="Genomic_DNA"/>
</dbReference>
<dbReference type="InterPro" id="IPR011990">
    <property type="entry name" value="TPR-like_helical_dom_sf"/>
</dbReference>
<dbReference type="InterPro" id="IPR001387">
    <property type="entry name" value="Cro/C1-type_HTH"/>
</dbReference>
<dbReference type="AlphaFoldDB" id="A0A419T188"/>
<sequence length="229" mass="26769">MEEIKILSQGERLKKIRKTLNLSQEELAGEKFSKNYISMFENDKRRISPINAIYLTQQINNFAKKKNKNIHITTTYLLKTEKDIAKDKCEKLLREVESNLGISNYNIQLNLYVAYVLSKKYNLKNFLAKSLYLKGLNSLKRELDQCAVIQFLEALTYFSKIDDFQTIAQLYTNIGVIYLKQNRTVDALPYFNLAKNSLSKLEEFDDVNSTIKHIDYYRTLCYPRTGVKS</sequence>
<dbReference type="Pfam" id="PF01381">
    <property type="entry name" value="HTH_3"/>
    <property type="match status" value="1"/>
</dbReference>
<name>A0A419T188_9FIRM</name>
<proteinExistence type="predicted"/>
<gene>
    <name evidence="2" type="ORF">BET03_03415</name>
</gene>
<evidence type="ECO:0000313" key="3">
    <source>
        <dbReference type="Proteomes" id="UP000284177"/>
    </source>
</evidence>